<dbReference type="EC" id="3.4.19.12" evidence="1"/>
<keyword evidence="1" id="KW-0378">Hydrolase</keyword>
<evidence type="ECO:0000313" key="2">
    <source>
        <dbReference type="Proteomes" id="UP001150581"/>
    </source>
</evidence>
<reference evidence="1" key="1">
    <citation type="submission" date="2022-07" db="EMBL/GenBank/DDBJ databases">
        <title>Phylogenomic reconstructions and comparative analyses of Kickxellomycotina fungi.</title>
        <authorList>
            <person name="Reynolds N.K."/>
            <person name="Stajich J.E."/>
            <person name="Barry K."/>
            <person name="Grigoriev I.V."/>
            <person name="Crous P."/>
            <person name="Smith M.E."/>
        </authorList>
    </citation>
    <scope>NUCLEOTIDE SEQUENCE</scope>
    <source>
        <strain evidence="1">Benny 63K</strain>
    </source>
</reference>
<organism evidence="1 2">
    <name type="scientific">Kickxella alabastrina</name>
    <dbReference type="NCBI Taxonomy" id="61397"/>
    <lineage>
        <taxon>Eukaryota</taxon>
        <taxon>Fungi</taxon>
        <taxon>Fungi incertae sedis</taxon>
        <taxon>Zoopagomycota</taxon>
        <taxon>Kickxellomycotina</taxon>
        <taxon>Kickxellomycetes</taxon>
        <taxon>Kickxellales</taxon>
        <taxon>Kickxellaceae</taxon>
        <taxon>Kickxella</taxon>
    </lineage>
</organism>
<sequence length="219" mass="25260">MIGRYIIGWNDSATEKYRHRKLENLPVYHERQSFWLCAKHSLNNVLQQEAYTHNDLERVANQLHAQQQQQQQQASSWLSRNNHKNTFGFGDYDVNVITGALHERGLDLHWHDNRVPISQAMPSNCLGIIVHIRQSWLFRNGHWFAIKYFDSEIAMPAVSSEAAGAGERRGPGFWNLDSKAEYPEFIGGKEELDLFVVRLTQKYQVHAMFVVPMQTPGAA</sequence>
<name>A0ACC1IJE6_9FUNG</name>
<protein>
    <submittedName>
        <fullName evidence="1">Josephin-2</fullName>
        <ecNumber evidence="1">3.4.19.12</ecNumber>
    </submittedName>
</protein>
<proteinExistence type="predicted"/>
<comment type="caution">
    <text evidence="1">The sequence shown here is derived from an EMBL/GenBank/DDBJ whole genome shotgun (WGS) entry which is preliminary data.</text>
</comment>
<dbReference type="EMBL" id="JANBPG010000432">
    <property type="protein sequence ID" value="KAJ1896562.1"/>
    <property type="molecule type" value="Genomic_DNA"/>
</dbReference>
<evidence type="ECO:0000313" key="1">
    <source>
        <dbReference type="EMBL" id="KAJ1896562.1"/>
    </source>
</evidence>
<gene>
    <name evidence="1" type="primary">JOSD2_1</name>
    <name evidence="1" type="ORF">LPJ66_003917</name>
</gene>
<keyword evidence="2" id="KW-1185">Reference proteome</keyword>
<accession>A0ACC1IJE6</accession>
<dbReference type="Proteomes" id="UP001150581">
    <property type="component" value="Unassembled WGS sequence"/>
</dbReference>